<accession>A0A0D2DFH5</accession>
<feature type="compositionally biased region" description="Polar residues" evidence="1">
    <location>
        <begin position="24"/>
        <end position="53"/>
    </location>
</feature>
<dbReference type="AlphaFoldDB" id="A0A0D2DFH5"/>
<organism evidence="3 4">
    <name type="scientific">Exophiala oligosperma</name>
    <dbReference type="NCBI Taxonomy" id="215243"/>
    <lineage>
        <taxon>Eukaryota</taxon>
        <taxon>Fungi</taxon>
        <taxon>Dikarya</taxon>
        <taxon>Ascomycota</taxon>
        <taxon>Pezizomycotina</taxon>
        <taxon>Eurotiomycetes</taxon>
        <taxon>Chaetothyriomycetidae</taxon>
        <taxon>Chaetothyriales</taxon>
        <taxon>Herpotrichiellaceae</taxon>
        <taxon>Exophiala</taxon>
    </lineage>
</organism>
<feature type="transmembrane region" description="Helical" evidence="2">
    <location>
        <begin position="549"/>
        <end position="573"/>
    </location>
</feature>
<evidence type="ECO:0000256" key="2">
    <source>
        <dbReference type="SAM" id="Phobius"/>
    </source>
</evidence>
<keyword evidence="2" id="KW-1133">Transmembrane helix</keyword>
<evidence type="ECO:0000313" key="4">
    <source>
        <dbReference type="Proteomes" id="UP000053342"/>
    </source>
</evidence>
<evidence type="ECO:0000313" key="3">
    <source>
        <dbReference type="EMBL" id="KIW41165.1"/>
    </source>
</evidence>
<dbReference type="VEuPathDB" id="FungiDB:PV06_06747"/>
<evidence type="ECO:0000256" key="1">
    <source>
        <dbReference type="SAM" id="MobiDB-lite"/>
    </source>
</evidence>
<dbReference type="Proteomes" id="UP000053342">
    <property type="component" value="Unassembled WGS sequence"/>
</dbReference>
<feature type="transmembrane region" description="Helical" evidence="2">
    <location>
        <begin position="131"/>
        <end position="151"/>
    </location>
</feature>
<feature type="transmembrane region" description="Helical" evidence="2">
    <location>
        <begin position="207"/>
        <end position="232"/>
    </location>
</feature>
<gene>
    <name evidence="3" type="ORF">PV06_06747</name>
</gene>
<feature type="compositionally biased region" description="Low complexity" evidence="1">
    <location>
        <begin position="1"/>
        <end position="15"/>
    </location>
</feature>
<feature type="region of interest" description="Disordered" evidence="1">
    <location>
        <begin position="650"/>
        <end position="686"/>
    </location>
</feature>
<keyword evidence="2" id="KW-0812">Transmembrane</keyword>
<dbReference type="OrthoDB" id="3596604at2759"/>
<feature type="compositionally biased region" description="Acidic residues" evidence="1">
    <location>
        <begin position="670"/>
        <end position="683"/>
    </location>
</feature>
<keyword evidence="4" id="KW-1185">Reference proteome</keyword>
<proteinExistence type="predicted"/>
<reference evidence="3 4" key="1">
    <citation type="submission" date="2015-01" db="EMBL/GenBank/DDBJ databases">
        <title>The Genome Sequence of Exophiala oligosperma CBS72588.</title>
        <authorList>
            <consortium name="The Broad Institute Genomics Platform"/>
            <person name="Cuomo C."/>
            <person name="de Hoog S."/>
            <person name="Gorbushina A."/>
            <person name="Stielow B."/>
            <person name="Teixiera M."/>
            <person name="Abouelleil A."/>
            <person name="Chapman S.B."/>
            <person name="Priest M."/>
            <person name="Young S.K."/>
            <person name="Wortman J."/>
            <person name="Nusbaum C."/>
            <person name="Birren B."/>
        </authorList>
    </citation>
    <scope>NUCLEOTIDE SEQUENCE [LARGE SCALE GENOMIC DNA]</scope>
    <source>
        <strain evidence="3 4">CBS 72588</strain>
    </source>
</reference>
<dbReference type="GeneID" id="27358821"/>
<sequence>MSQGGSDNDTTSSDSLLMEKFAQSGGQSAPDSASPLTWSDTIYSTSPSKSQRTLPRLTTRYRQPWRHSVSTAAADVPSQTVREFKPSRQRMRLFIKAIYRWAITAILCGLLATCLGVFGNLLKMSVSQIKLFNALIVLLSLFLGNNLSSTLREFALMFRWRLLASKYRSLQEFDLIMSCDSLRKVIGLFRAAHTPGRLFFRLNRTQCLCALWLGINICLQVLVALLGLTYSLGTSKHPGVKFGHLSVANLTQINDVWSADNPDFAAQLGSANSYGIQGQDYLFVNGPVPGQTGPWVFGKPSTPTVYGNGAKWDSMTYAFQDSNPTNVDITLISHRTVTIEAHCAPLELVDVSDLEAKSLGDDTGTETIQYRDERGALRFLDLPPGEPGAMTYVGVLGATCGPRCTQVMALQNASSPHIPKASFYTCNSTLYPVEGVQDYLFPGTNQTESTFQIHDEQARIVAGAVGWSISGIRFTQQGHDDNTTGLAYEVSRYTLSSYWSPNSASSAYWVEQRLMEYAIEAVAAMDYNGPQQNVTGWYPVLAQSVTVEWVWAGAILALVPVLQLLASVGIIIWSNTAIIRDESALSTARLLRPVVEGLGGKGCLLSGEEIAHMFPGVKVKYGWREPEDLTFRNEIDDTRTVRHVDILQEQDGYSTQGPMPAGFYDGEPSDREDDEDDDDDYDYNDNHMKCNLLKCEKTGSRYRYDRLARRRRGGKRRMSI</sequence>
<feature type="region of interest" description="Disordered" evidence="1">
    <location>
        <begin position="1"/>
        <end position="56"/>
    </location>
</feature>
<dbReference type="HOGENOM" id="CLU_020820_0_0_1"/>
<name>A0A0D2DFH5_9EURO</name>
<dbReference type="EMBL" id="KN847337">
    <property type="protein sequence ID" value="KIW41165.1"/>
    <property type="molecule type" value="Genomic_DNA"/>
</dbReference>
<protein>
    <submittedName>
        <fullName evidence="3">Uncharacterized protein</fullName>
    </submittedName>
</protein>
<keyword evidence="2" id="KW-0472">Membrane</keyword>
<dbReference type="RefSeq" id="XP_016261381.1">
    <property type="nucleotide sequence ID" value="XM_016407901.1"/>
</dbReference>
<feature type="transmembrane region" description="Helical" evidence="2">
    <location>
        <begin position="98"/>
        <end position="119"/>
    </location>
</feature>